<sequence length="29" mass="3005">MTTGLKTRSGTLKKSPVQCSVPVQPGVCT</sequence>
<dbReference type="AlphaFoldDB" id="A0A0E9S4X0"/>
<feature type="region of interest" description="Disordered" evidence="1">
    <location>
        <begin position="1"/>
        <end position="29"/>
    </location>
</feature>
<proteinExistence type="predicted"/>
<feature type="compositionally biased region" description="Polar residues" evidence="1">
    <location>
        <begin position="1"/>
        <end position="12"/>
    </location>
</feature>
<reference evidence="2" key="2">
    <citation type="journal article" date="2015" name="Fish Shellfish Immunol.">
        <title>Early steps in the European eel (Anguilla anguilla)-Vibrio vulnificus interaction in the gills: Role of the RtxA13 toxin.</title>
        <authorList>
            <person name="Callol A."/>
            <person name="Pajuelo D."/>
            <person name="Ebbesson L."/>
            <person name="Teles M."/>
            <person name="MacKenzie S."/>
            <person name="Amaro C."/>
        </authorList>
    </citation>
    <scope>NUCLEOTIDE SEQUENCE</scope>
</reference>
<dbReference type="EMBL" id="GBXM01072103">
    <property type="protein sequence ID" value="JAH36474.1"/>
    <property type="molecule type" value="Transcribed_RNA"/>
</dbReference>
<organism evidence="2">
    <name type="scientific">Anguilla anguilla</name>
    <name type="common">European freshwater eel</name>
    <name type="synonym">Muraena anguilla</name>
    <dbReference type="NCBI Taxonomy" id="7936"/>
    <lineage>
        <taxon>Eukaryota</taxon>
        <taxon>Metazoa</taxon>
        <taxon>Chordata</taxon>
        <taxon>Craniata</taxon>
        <taxon>Vertebrata</taxon>
        <taxon>Euteleostomi</taxon>
        <taxon>Actinopterygii</taxon>
        <taxon>Neopterygii</taxon>
        <taxon>Teleostei</taxon>
        <taxon>Anguilliformes</taxon>
        <taxon>Anguillidae</taxon>
        <taxon>Anguilla</taxon>
    </lineage>
</organism>
<protein>
    <submittedName>
        <fullName evidence="2">Uncharacterized protein</fullName>
    </submittedName>
</protein>
<evidence type="ECO:0000313" key="2">
    <source>
        <dbReference type="EMBL" id="JAH36474.1"/>
    </source>
</evidence>
<reference evidence="2" key="1">
    <citation type="submission" date="2014-11" db="EMBL/GenBank/DDBJ databases">
        <authorList>
            <person name="Amaro Gonzalez C."/>
        </authorList>
    </citation>
    <scope>NUCLEOTIDE SEQUENCE</scope>
</reference>
<name>A0A0E9S4X0_ANGAN</name>
<evidence type="ECO:0000256" key="1">
    <source>
        <dbReference type="SAM" id="MobiDB-lite"/>
    </source>
</evidence>
<accession>A0A0E9S4X0</accession>